<evidence type="ECO:0000313" key="1">
    <source>
        <dbReference type="EMBL" id="EKE79726.1"/>
    </source>
</evidence>
<keyword evidence="2" id="KW-1185">Reference proteome</keyword>
<dbReference type="eggNOG" id="ENOG5033487">
    <property type="taxonomic scope" value="Bacteria"/>
</dbReference>
<protein>
    <recommendedName>
        <fullName evidence="3">HEPN domain-containing protein</fullName>
    </recommendedName>
</protein>
<dbReference type="RefSeq" id="WP_008489970.1">
    <property type="nucleotide sequence ID" value="NZ_AMRG01000022.1"/>
</dbReference>
<name>K2J986_9GAMM</name>
<dbReference type="Gene3D" id="1.20.120.330">
    <property type="entry name" value="Nucleotidyltransferases domain 2"/>
    <property type="match status" value="1"/>
</dbReference>
<evidence type="ECO:0008006" key="3">
    <source>
        <dbReference type="Google" id="ProtNLM"/>
    </source>
</evidence>
<sequence>MSVNAEDFYNSARLNYQQKDEMGFRNCVSRAYYASYHQTLSILTAKIPSYSGKGVHSCLITYLLELKHEYEPYDSRKLNQIGYILKQQKDNRCDADYELNGETIDCVAAEQALSSFDRVAALCAKLEQAA</sequence>
<comment type="caution">
    <text evidence="1">The sequence shown here is derived from an EMBL/GenBank/DDBJ whole genome shotgun (WGS) entry which is preliminary data.</text>
</comment>
<accession>K2J986</accession>
<dbReference type="Proteomes" id="UP000014115">
    <property type="component" value="Unassembled WGS sequence"/>
</dbReference>
<dbReference type="STRING" id="740709.A10D4_12739"/>
<evidence type="ECO:0000313" key="2">
    <source>
        <dbReference type="Proteomes" id="UP000014115"/>
    </source>
</evidence>
<reference evidence="1 2" key="1">
    <citation type="journal article" date="2012" name="J. Bacteriol.">
        <title>Genome Sequence of Idiomarina xiamenensis Type Strain 10-D-4.</title>
        <authorList>
            <person name="Lai Q."/>
            <person name="Wang L."/>
            <person name="Wang W."/>
            <person name="Shao Z."/>
        </authorList>
    </citation>
    <scope>NUCLEOTIDE SEQUENCE [LARGE SCALE GENOMIC DNA]</scope>
    <source>
        <strain evidence="1 2">10-D-4</strain>
    </source>
</reference>
<dbReference type="OrthoDB" id="7030738at2"/>
<dbReference type="AlphaFoldDB" id="K2J986"/>
<proteinExistence type="predicted"/>
<gene>
    <name evidence="1" type="ORF">A10D4_12739</name>
</gene>
<organism evidence="1 2">
    <name type="scientific">Idiomarina xiamenensis 10-D-4</name>
    <dbReference type="NCBI Taxonomy" id="740709"/>
    <lineage>
        <taxon>Bacteria</taxon>
        <taxon>Pseudomonadati</taxon>
        <taxon>Pseudomonadota</taxon>
        <taxon>Gammaproteobacteria</taxon>
        <taxon>Alteromonadales</taxon>
        <taxon>Idiomarinaceae</taxon>
        <taxon>Idiomarina</taxon>
    </lineage>
</organism>
<dbReference type="EMBL" id="AMRG01000022">
    <property type="protein sequence ID" value="EKE79726.1"/>
    <property type="molecule type" value="Genomic_DNA"/>
</dbReference>